<name>A0A7G9XZP5_9EURY</name>
<accession>A0A7G9XZP5</accession>
<dbReference type="EMBL" id="MT630655">
    <property type="protein sequence ID" value="QNO41656.1"/>
    <property type="molecule type" value="Genomic_DNA"/>
</dbReference>
<dbReference type="EMBL" id="MT630608">
    <property type="protein sequence ID" value="QNO41229.1"/>
    <property type="molecule type" value="Genomic_DNA"/>
</dbReference>
<dbReference type="EMBL" id="MT631323">
    <property type="protein sequence ID" value="QNO48301.1"/>
    <property type="molecule type" value="Genomic_DNA"/>
</dbReference>
<evidence type="ECO:0000313" key="3">
    <source>
        <dbReference type="EMBL" id="QNO48301.1"/>
    </source>
</evidence>
<dbReference type="AlphaFoldDB" id="A0A7G9XZP5"/>
<sequence length="180" mass="19471">MTRTKHLLLSISIGIMIVIVVVSVRSCYAATPEDKIRFTDLPPTIDIKPGSQESFDVTLRNFGNQYADVSINVRSLPDALTIVSGDEERLLDMGKSVTYPITISASDDIAPGTHQFEIADKSHVDQHTWETISVRVKGSVPTPPADATSGQTEAKKSPGFGVVAVMFALLLAYRSGRAQP</sequence>
<evidence type="ECO:0000313" key="1">
    <source>
        <dbReference type="EMBL" id="QNO41229.1"/>
    </source>
</evidence>
<evidence type="ECO:0000313" key="2">
    <source>
        <dbReference type="EMBL" id="QNO41656.1"/>
    </source>
</evidence>
<protein>
    <recommendedName>
        <fullName evidence="4">CARDB domain-containing protein</fullName>
    </recommendedName>
</protein>
<organism evidence="1">
    <name type="scientific">Candidatus Methanogaster sp. ANME-2c ERB4</name>
    <dbReference type="NCBI Taxonomy" id="2759911"/>
    <lineage>
        <taxon>Archaea</taxon>
        <taxon>Methanobacteriati</taxon>
        <taxon>Methanobacteriota</taxon>
        <taxon>Stenosarchaea group</taxon>
        <taxon>Methanomicrobia</taxon>
        <taxon>Methanosarcinales</taxon>
        <taxon>ANME-2 cluster</taxon>
        <taxon>Candidatus Methanogasteraceae</taxon>
        <taxon>Candidatus Methanogaster</taxon>
    </lineage>
</organism>
<gene>
    <name evidence="1" type="ORF">APGBGGHG_00012</name>
    <name evidence="3" type="ORF">COAANELE_00002</name>
    <name evidence="2" type="ORF">DEHNNBFE_00012</name>
</gene>
<reference evidence="1" key="1">
    <citation type="submission" date="2020-06" db="EMBL/GenBank/DDBJ databases">
        <title>Unique genomic features of the anaerobic methanotrophic archaea.</title>
        <authorList>
            <person name="Chadwick G.L."/>
            <person name="Skennerton C.T."/>
            <person name="Laso-Perez R."/>
            <person name="Leu A.O."/>
            <person name="Speth D.R."/>
            <person name="Yu H."/>
            <person name="Morgan-Lang C."/>
            <person name="Hatzenpichler R."/>
            <person name="Goudeau D."/>
            <person name="Malmstrom R."/>
            <person name="Brazelton W.J."/>
            <person name="Woyke T."/>
            <person name="Hallam S.J."/>
            <person name="Tyson G.W."/>
            <person name="Wegener G."/>
            <person name="Boetius A."/>
            <person name="Orphan V."/>
        </authorList>
    </citation>
    <scope>NUCLEOTIDE SEQUENCE</scope>
</reference>
<evidence type="ECO:0008006" key="4">
    <source>
        <dbReference type="Google" id="ProtNLM"/>
    </source>
</evidence>
<proteinExistence type="predicted"/>